<evidence type="ECO:0000313" key="4">
    <source>
        <dbReference type="EMBL" id="TBU54816.1"/>
    </source>
</evidence>
<evidence type="ECO:0000313" key="5">
    <source>
        <dbReference type="Proteomes" id="UP000292082"/>
    </source>
</evidence>
<keyword evidence="5" id="KW-1185">Reference proteome</keyword>
<keyword evidence="2" id="KW-0521">NADP</keyword>
<dbReference type="InterPro" id="IPR002347">
    <property type="entry name" value="SDR_fam"/>
</dbReference>
<comment type="similarity">
    <text evidence="1">Belongs to the short-chain dehydrogenases/reductases (SDR) family.</text>
</comment>
<evidence type="ECO:0000256" key="3">
    <source>
        <dbReference type="ARBA" id="ARBA00023002"/>
    </source>
</evidence>
<dbReference type="Gene3D" id="3.40.50.720">
    <property type="entry name" value="NAD(P)-binding Rossmann-like Domain"/>
    <property type="match status" value="1"/>
</dbReference>
<dbReference type="SUPFAM" id="SSF51735">
    <property type="entry name" value="NAD(P)-binding Rossmann-fold domains"/>
    <property type="match status" value="1"/>
</dbReference>
<dbReference type="EMBL" id="ML145180">
    <property type="protein sequence ID" value="TBU54816.1"/>
    <property type="molecule type" value="Genomic_DNA"/>
</dbReference>
<dbReference type="Pfam" id="PF00106">
    <property type="entry name" value="adh_short"/>
    <property type="match status" value="1"/>
</dbReference>
<evidence type="ECO:0000256" key="2">
    <source>
        <dbReference type="ARBA" id="ARBA00022857"/>
    </source>
</evidence>
<dbReference type="InterPro" id="IPR036291">
    <property type="entry name" value="NAD(P)-bd_dom_sf"/>
</dbReference>
<protein>
    <submittedName>
        <fullName evidence="4">NAD(P)-binding protein</fullName>
    </submittedName>
</protein>
<evidence type="ECO:0000256" key="1">
    <source>
        <dbReference type="ARBA" id="ARBA00006484"/>
    </source>
</evidence>
<name>A0A4Q9N959_9APHY</name>
<organism evidence="4 5">
    <name type="scientific">Dichomitus squalens</name>
    <dbReference type="NCBI Taxonomy" id="114155"/>
    <lineage>
        <taxon>Eukaryota</taxon>
        <taxon>Fungi</taxon>
        <taxon>Dikarya</taxon>
        <taxon>Basidiomycota</taxon>
        <taxon>Agaricomycotina</taxon>
        <taxon>Agaricomycetes</taxon>
        <taxon>Polyporales</taxon>
        <taxon>Polyporaceae</taxon>
        <taxon>Dichomitus</taxon>
    </lineage>
</organism>
<keyword evidence="3" id="KW-0560">Oxidoreductase</keyword>
<dbReference type="PANTHER" id="PTHR24320">
    <property type="entry name" value="RETINOL DEHYDROGENASE"/>
    <property type="match status" value="1"/>
</dbReference>
<dbReference type="Proteomes" id="UP000292082">
    <property type="component" value="Unassembled WGS sequence"/>
</dbReference>
<dbReference type="AlphaFoldDB" id="A0A4Q9N959"/>
<dbReference type="PANTHER" id="PTHR24320:SF236">
    <property type="entry name" value="SHORT-CHAIN DEHYDROGENASE-RELATED"/>
    <property type="match status" value="1"/>
</dbReference>
<reference evidence="4 5" key="1">
    <citation type="submission" date="2019-01" db="EMBL/GenBank/DDBJ databases">
        <title>Draft genome sequences of three monokaryotic isolates of the white-rot basidiomycete fungus Dichomitus squalens.</title>
        <authorList>
            <consortium name="DOE Joint Genome Institute"/>
            <person name="Lopez S.C."/>
            <person name="Andreopoulos B."/>
            <person name="Pangilinan J."/>
            <person name="Lipzen A."/>
            <person name="Riley R."/>
            <person name="Ahrendt S."/>
            <person name="Ng V."/>
            <person name="Barry K."/>
            <person name="Daum C."/>
            <person name="Grigoriev I.V."/>
            <person name="Hilden K.S."/>
            <person name="Makela M.R."/>
            <person name="de Vries R.P."/>
        </authorList>
    </citation>
    <scope>NUCLEOTIDE SEQUENCE [LARGE SCALE GENOMIC DNA]</scope>
    <source>
        <strain evidence="4 5">CBS 464.89</strain>
    </source>
</reference>
<dbReference type="PRINTS" id="PR00081">
    <property type="entry name" value="GDHRDH"/>
</dbReference>
<sequence>MARDPGFWPVFVQGFPPKPKFHPDQIPDHMGRIVLVTGGNSGIGYETCKEMLKHNAKVYLAARSPEKADAAIASLKVETGKEGIFLKLDLGSMASVKAAAQEFFSKESELHILFNNAGVMVPPVELLTTDEYDLQFGTHVLGHFYLTESLMPALLAAVRTSPDGHARVVTTSSSSVYLERLHFETFKDGPERIKLGKAALYNQSKHGNAVIARQVAKRYGDQGIVSISLNPSTIQTSLQRHFPAVVHMILKAVLLKPVEYGVLTQLFAGTMPEALNYNGEFLIPWARLGRAHPECYNDEIGERLWDWLQGKVRAFEARQS</sequence>
<accession>A0A4Q9N959</accession>
<proteinExistence type="inferred from homology"/>
<dbReference type="GO" id="GO:0016491">
    <property type="term" value="F:oxidoreductase activity"/>
    <property type="evidence" value="ECO:0007669"/>
    <property type="project" value="UniProtKB-KW"/>
</dbReference>
<gene>
    <name evidence="4" type="ORF">BD310DRAFT_827099</name>
</gene>